<reference evidence="3" key="1">
    <citation type="submission" date="2021-01" db="EMBL/GenBank/DDBJ databases">
        <authorList>
            <person name="Corre E."/>
            <person name="Pelletier E."/>
            <person name="Niang G."/>
            <person name="Scheremetjew M."/>
            <person name="Finn R."/>
            <person name="Kale V."/>
            <person name="Holt S."/>
            <person name="Cochrane G."/>
            <person name="Meng A."/>
            <person name="Brown T."/>
            <person name="Cohen L."/>
        </authorList>
    </citation>
    <scope>NUCLEOTIDE SEQUENCE</scope>
    <source>
        <strain evidence="3">RCC1130</strain>
    </source>
</reference>
<feature type="region of interest" description="Disordered" evidence="1">
    <location>
        <begin position="38"/>
        <end position="59"/>
    </location>
</feature>
<evidence type="ECO:0000256" key="1">
    <source>
        <dbReference type="SAM" id="MobiDB-lite"/>
    </source>
</evidence>
<name>A0A7S0JIQ6_9EUKA</name>
<sequence>MRGLLREAAQATLAVAAVATVGTLYVLVHERRRRAKALRRADSASNDGAGSAQGGVGGSQMMSREQLLTILEQSSTAAYQLIEQTRKMVYSKHQATGQSLETVVEELQKDFEHAMETVVFQIRKNHGVTEEQMTRAMVANQSDPQVTAALTTLREAMSGKAPPPTPAQEVKRGPARRGKAKRKG</sequence>
<dbReference type="AlphaFoldDB" id="A0A7S0JIQ6"/>
<protein>
    <submittedName>
        <fullName evidence="3">Uncharacterized protein</fullName>
    </submittedName>
</protein>
<feature type="compositionally biased region" description="Basic residues" evidence="1">
    <location>
        <begin position="173"/>
        <end position="184"/>
    </location>
</feature>
<gene>
    <name evidence="3" type="ORF">CLEP1334_LOCUS27877</name>
</gene>
<organism evidence="3">
    <name type="scientific">Calcidiscus leptoporus</name>
    <dbReference type="NCBI Taxonomy" id="127549"/>
    <lineage>
        <taxon>Eukaryota</taxon>
        <taxon>Haptista</taxon>
        <taxon>Haptophyta</taxon>
        <taxon>Prymnesiophyceae</taxon>
        <taxon>Coccolithales</taxon>
        <taxon>Calcidiscaceae</taxon>
        <taxon>Calcidiscus</taxon>
    </lineage>
</organism>
<keyword evidence="2" id="KW-0812">Transmembrane</keyword>
<feature type="region of interest" description="Disordered" evidence="1">
    <location>
        <begin position="154"/>
        <end position="184"/>
    </location>
</feature>
<dbReference type="EMBL" id="HBER01055831">
    <property type="protein sequence ID" value="CAD8552586.1"/>
    <property type="molecule type" value="Transcribed_RNA"/>
</dbReference>
<proteinExistence type="predicted"/>
<accession>A0A7S0JIQ6</accession>
<evidence type="ECO:0000313" key="3">
    <source>
        <dbReference type="EMBL" id="CAD8552586.1"/>
    </source>
</evidence>
<keyword evidence="2" id="KW-1133">Transmembrane helix</keyword>
<evidence type="ECO:0000256" key="2">
    <source>
        <dbReference type="SAM" id="Phobius"/>
    </source>
</evidence>
<feature type="transmembrane region" description="Helical" evidence="2">
    <location>
        <begin position="12"/>
        <end position="28"/>
    </location>
</feature>
<keyword evidence="2" id="KW-0472">Membrane</keyword>